<evidence type="ECO:0000313" key="6">
    <source>
        <dbReference type="EMBL" id="WFR95301.1"/>
    </source>
</evidence>
<evidence type="ECO:0000256" key="4">
    <source>
        <dbReference type="ARBA" id="ARBA00023136"/>
    </source>
</evidence>
<dbReference type="KEGG" id="rtu:PR017_16220"/>
<reference evidence="6 7" key="1">
    <citation type="journal article" date="2018" name="Sci. Rep.">
        <title>Rhizobium tumorigenes sp. nov., a novel plant tumorigenic bacterium isolated from cane gall tumors on thornless blackberry.</title>
        <authorList>
            <person name="Kuzmanovi N."/>
            <person name="Smalla K."/>
            <person name="Gronow S."/>
            <person name="PuBawska J."/>
        </authorList>
    </citation>
    <scope>NUCLEOTIDE SEQUENCE [LARGE SCALE GENOMIC DNA]</scope>
    <source>
        <strain evidence="6 7">1078</strain>
    </source>
</reference>
<keyword evidence="2 5" id="KW-0812">Transmembrane</keyword>
<keyword evidence="7" id="KW-1185">Reference proteome</keyword>
<evidence type="ECO:0000256" key="2">
    <source>
        <dbReference type="ARBA" id="ARBA00022692"/>
    </source>
</evidence>
<dbReference type="Pfam" id="PF07869">
    <property type="entry name" value="DUF1656"/>
    <property type="match status" value="1"/>
</dbReference>
<dbReference type="RefSeq" id="WP_111215900.1">
    <property type="nucleotide sequence ID" value="NZ_CP117255.1"/>
</dbReference>
<evidence type="ECO:0000313" key="7">
    <source>
        <dbReference type="Proteomes" id="UP000249499"/>
    </source>
</evidence>
<sequence length="69" mass="7841">MRPEVDIYGVYIPTLGAMAVIVFFINAILRRALAATGFYRLVWHRPLFDTALYFCLLGALVLTINRIPL</sequence>
<evidence type="ECO:0000256" key="1">
    <source>
        <dbReference type="ARBA" id="ARBA00022475"/>
    </source>
</evidence>
<evidence type="ECO:0000256" key="5">
    <source>
        <dbReference type="SAM" id="Phobius"/>
    </source>
</evidence>
<proteinExistence type="predicted"/>
<feature type="transmembrane region" description="Helical" evidence="5">
    <location>
        <begin position="50"/>
        <end position="67"/>
    </location>
</feature>
<keyword evidence="3 5" id="KW-1133">Transmembrane helix</keyword>
<keyword evidence="1" id="KW-1003">Cell membrane</keyword>
<dbReference type="Proteomes" id="UP000249499">
    <property type="component" value="Chromosome"/>
</dbReference>
<feature type="transmembrane region" description="Helical" evidence="5">
    <location>
        <begin position="6"/>
        <end position="29"/>
    </location>
</feature>
<protein>
    <submittedName>
        <fullName evidence="6">DUF1656 domain-containing protein</fullName>
    </submittedName>
</protein>
<name>A0AAF1K998_9HYPH</name>
<dbReference type="AlphaFoldDB" id="A0AAF1K998"/>
<organism evidence="6 7">
    <name type="scientific">Rhizobium tumorigenes</name>
    <dbReference type="NCBI Taxonomy" id="2041385"/>
    <lineage>
        <taxon>Bacteria</taxon>
        <taxon>Pseudomonadati</taxon>
        <taxon>Pseudomonadota</taxon>
        <taxon>Alphaproteobacteria</taxon>
        <taxon>Hyphomicrobiales</taxon>
        <taxon>Rhizobiaceae</taxon>
        <taxon>Rhizobium/Agrobacterium group</taxon>
        <taxon>Rhizobium</taxon>
    </lineage>
</organism>
<reference evidence="7" key="2">
    <citation type="journal article" date="2023" name="MicrobiologyOpen">
        <title>Genomics of the tumorigenes clade of the family Rhizobiaceae and description of Rhizobium rhododendri sp. nov.</title>
        <authorList>
            <person name="Kuzmanovic N."/>
            <person name="diCenzo G.C."/>
            <person name="Bunk B."/>
            <person name="Sproeer C."/>
            <person name="Fruehling A."/>
            <person name="Neumann-Schaal M."/>
            <person name="Overmann J."/>
            <person name="Smalla K."/>
        </authorList>
    </citation>
    <scope>NUCLEOTIDE SEQUENCE [LARGE SCALE GENOMIC DNA]</scope>
    <source>
        <strain evidence="7">1078</strain>
    </source>
</reference>
<gene>
    <name evidence="6" type="ORF">PR017_16220</name>
</gene>
<accession>A0AAF1K998</accession>
<keyword evidence="4 5" id="KW-0472">Membrane</keyword>
<evidence type="ECO:0000256" key="3">
    <source>
        <dbReference type="ARBA" id="ARBA00022989"/>
    </source>
</evidence>
<dbReference type="EMBL" id="CP117255">
    <property type="protein sequence ID" value="WFR95301.1"/>
    <property type="molecule type" value="Genomic_DNA"/>
</dbReference>
<dbReference type="InterPro" id="IPR012451">
    <property type="entry name" value="DUF1656"/>
</dbReference>